<evidence type="ECO:0000313" key="12">
    <source>
        <dbReference type="EMBL" id="CAF4794035.1"/>
    </source>
</evidence>
<evidence type="ECO:0000256" key="7">
    <source>
        <dbReference type="ARBA" id="ARBA00023004"/>
    </source>
</evidence>
<feature type="signal peptide" evidence="11">
    <location>
        <begin position="1"/>
        <end position="21"/>
    </location>
</feature>
<dbReference type="PROSITE" id="PS00086">
    <property type="entry name" value="CYTOCHROME_P450"/>
    <property type="match status" value="1"/>
</dbReference>
<accession>A0A821NTX1</accession>
<dbReference type="SUPFAM" id="SSF48264">
    <property type="entry name" value="Cytochrome P450"/>
    <property type="match status" value="1"/>
</dbReference>
<dbReference type="GO" id="GO:0016705">
    <property type="term" value="F:oxidoreductase activity, acting on paired donors, with incorporation or reduction of molecular oxygen"/>
    <property type="evidence" value="ECO:0007669"/>
    <property type="project" value="InterPro"/>
</dbReference>
<evidence type="ECO:0000256" key="2">
    <source>
        <dbReference type="ARBA" id="ARBA00003690"/>
    </source>
</evidence>
<proteinExistence type="inferred from homology"/>
<gene>
    <name evidence="12" type="ORF">PMACD_LOCUS3052</name>
</gene>
<dbReference type="GO" id="GO:0020037">
    <property type="term" value="F:heme binding"/>
    <property type="evidence" value="ECO:0007669"/>
    <property type="project" value="InterPro"/>
</dbReference>
<dbReference type="PANTHER" id="PTHR24291:SF105">
    <property type="entry name" value="CYTOCHROME P450 4P1-RELATED"/>
    <property type="match status" value="1"/>
</dbReference>
<dbReference type="InterPro" id="IPR002401">
    <property type="entry name" value="Cyt_P450_E_grp-I"/>
</dbReference>
<evidence type="ECO:0000256" key="10">
    <source>
        <dbReference type="RuleBase" id="RU000461"/>
    </source>
</evidence>
<keyword evidence="11" id="KW-0732">Signal</keyword>
<reference evidence="12" key="1">
    <citation type="submission" date="2021-02" db="EMBL/GenBank/DDBJ databases">
        <authorList>
            <person name="Steward A R."/>
        </authorList>
    </citation>
    <scope>NUCLEOTIDE SEQUENCE</scope>
</reference>
<dbReference type="Gene3D" id="1.10.630.10">
    <property type="entry name" value="Cytochrome P450"/>
    <property type="match status" value="1"/>
</dbReference>
<dbReference type="CDD" id="cd20628">
    <property type="entry name" value="CYP4"/>
    <property type="match status" value="1"/>
</dbReference>
<dbReference type="InterPro" id="IPR001128">
    <property type="entry name" value="Cyt_P450"/>
</dbReference>
<keyword evidence="4 9" id="KW-0349">Heme</keyword>
<dbReference type="GO" id="GO:0004497">
    <property type="term" value="F:monooxygenase activity"/>
    <property type="evidence" value="ECO:0007669"/>
    <property type="project" value="UniProtKB-KW"/>
</dbReference>
<keyword evidence="7 9" id="KW-0408">Iron</keyword>
<name>A0A821NTX1_9NEOP</name>
<dbReference type="AlphaFoldDB" id="A0A821NTX1"/>
<dbReference type="OrthoDB" id="1470350at2759"/>
<dbReference type="InterPro" id="IPR036396">
    <property type="entry name" value="Cyt_P450_sf"/>
</dbReference>
<keyword evidence="6 10" id="KW-0560">Oxidoreductase</keyword>
<evidence type="ECO:0000256" key="4">
    <source>
        <dbReference type="ARBA" id="ARBA00022617"/>
    </source>
</evidence>
<evidence type="ECO:0000256" key="1">
    <source>
        <dbReference type="ARBA" id="ARBA00001971"/>
    </source>
</evidence>
<organism evidence="12 13">
    <name type="scientific">Pieris macdunnoughi</name>
    <dbReference type="NCBI Taxonomy" id="345717"/>
    <lineage>
        <taxon>Eukaryota</taxon>
        <taxon>Metazoa</taxon>
        <taxon>Ecdysozoa</taxon>
        <taxon>Arthropoda</taxon>
        <taxon>Hexapoda</taxon>
        <taxon>Insecta</taxon>
        <taxon>Pterygota</taxon>
        <taxon>Neoptera</taxon>
        <taxon>Endopterygota</taxon>
        <taxon>Lepidoptera</taxon>
        <taxon>Glossata</taxon>
        <taxon>Ditrysia</taxon>
        <taxon>Papilionoidea</taxon>
        <taxon>Pieridae</taxon>
        <taxon>Pierinae</taxon>
        <taxon>Pieris</taxon>
    </lineage>
</organism>
<comment type="caution">
    <text evidence="12">The sequence shown here is derived from an EMBL/GenBank/DDBJ whole genome shotgun (WGS) entry which is preliminary data.</text>
</comment>
<dbReference type="Pfam" id="PF00067">
    <property type="entry name" value="p450"/>
    <property type="match status" value="1"/>
</dbReference>
<comment type="similarity">
    <text evidence="3 10">Belongs to the cytochrome P450 family.</text>
</comment>
<dbReference type="InterPro" id="IPR050196">
    <property type="entry name" value="Cytochrome_P450_Monoox"/>
</dbReference>
<comment type="cofactor">
    <cofactor evidence="1 9">
        <name>heme</name>
        <dbReference type="ChEBI" id="CHEBI:30413"/>
    </cofactor>
</comment>
<dbReference type="PRINTS" id="PR00385">
    <property type="entry name" value="P450"/>
</dbReference>
<dbReference type="EMBL" id="CAJOBZ010000005">
    <property type="protein sequence ID" value="CAF4794035.1"/>
    <property type="molecule type" value="Genomic_DNA"/>
</dbReference>
<feature type="chain" id="PRO_5032652325" description="Cytochrome P450" evidence="11">
    <location>
        <begin position="22"/>
        <end position="491"/>
    </location>
</feature>
<dbReference type="InterPro" id="IPR017972">
    <property type="entry name" value="Cyt_P450_CS"/>
</dbReference>
<evidence type="ECO:0000256" key="6">
    <source>
        <dbReference type="ARBA" id="ARBA00023002"/>
    </source>
</evidence>
<evidence type="ECO:0000256" key="5">
    <source>
        <dbReference type="ARBA" id="ARBA00022723"/>
    </source>
</evidence>
<dbReference type="GO" id="GO:0005506">
    <property type="term" value="F:iron ion binding"/>
    <property type="evidence" value="ECO:0007669"/>
    <property type="project" value="InterPro"/>
</dbReference>
<evidence type="ECO:0000256" key="11">
    <source>
        <dbReference type="SAM" id="SignalP"/>
    </source>
</evidence>
<keyword evidence="13" id="KW-1185">Reference proteome</keyword>
<evidence type="ECO:0008006" key="14">
    <source>
        <dbReference type="Google" id="ProtNLM"/>
    </source>
</evidence>
<keyword evidence="5 9" id="KW-0479">Metal-binding</keyword>
<evidence type="ECO:0000256" key="3">
    <source>
        <dbReference type="ARBA" id="ARBA00010617"/>
    </source>
</evidence>
<dbReference type="PRINTS" id="PR00463">
    <property type="entry name" value="EP450I"/>
</dbReference>
<keyword evidence="8 10" id="KW-0503">Monooxygenase</keyword>
<evidence type="ECO:0000256" key="8">
    <source>
        <dbReference type="ARBA" id="ARBA00023033"/>
    </source>
</evidence>
<evidence type="ECO:0000256" key="9">
    <source>
        <dbReference type="PIRSR" id="PIRSR602401-1"/>
    </source>
</evidence>
<dbReference type="PANTHER" id="PTHR24291">
    <property type="entry name" value="CYTOCHROME P450 FAMILY 4"/>
    <property type="match status" value="1"/>
</dbReference>
<sequence length="491" mass="57594">MWWILWVILTILVCVEWLVKCKEFQIIPGPKGIYILHNALDVIIEPAKLFSYLRTWANTYESLFRLQLGPVKVILIHNPEDIEKVINGTKYTTKGFLYYFIQPWLKEGILTSKGKKWHARRKMITPTFHFNILNNFKQIMEHNVEKLSDHLGSEVNKPYTDVSEFLHDFTLHTICETAMSIKLDEKSSDFNEFKENIHKLIHYAVYRAQRVWMYPDFIFNLTNLGRKQRKALDILESFRSQVVKKRRECKTEDVWINDKEQSSKRRLGLLDILLQAEKDGLIDNHGICEEVDTFLFGGYDTTAIALKFIILLLANHKDVQDKIIEEFNTIVGFSKGEITMADLTEMKYLDCCIKETMRLYPPIPAITRNIDEPLKLRGYEIPTGTEAVILIYDLHRRADQFVEPLAFKPERFLAEPTWHTYSYIPFSAGARNCIGRKFAMIEMKLVVLSLLRRFCLLPVTKTEDLVFATDYVLQTTQPIYVKFQDRYKEAH</sequence>
<feature type="binding site" description="axial binding residue" evidence="9">
    <location>
        <position position="433"/>
    </location>
    <ligand>
        <name>heme</name>
        <dbReference type="ChEBI" id="CHEBI:30413"/>
    </ligand>
    <ligandPart>
        <name>Fe</name>
        <dbReference type="ChEBI" id="CHEBI:18248"/>
    </ligandPart>
</feature>
<dbReference type="Proteomes" id="UP000663880">
    <property type="component" value="Unassembled WGS sequence"/>
</dbReference>
<evidence type="ECO:0000313" key="13">
    <source>
        <dbReference type="Proteomes" id="UP000663880"/>
    </source>
</evidence>
<protein>
    <recommendedName>
        <fullName evidence="14">Cytochrome P450</fullName>
    </recommendedName>
</protein>
<comment type="function">
    <text evidence="2">May be involved in the metabolism of insect hormones and in the breakdown of synthetic insecticides.</text>
</comment>